<dbReference type="PROSITE" id="PS50089">
    <property type="entry name" value="ZF_RING_2"/>
    <property type="match status" value="1"/>
</dbReference>
<sequence>MAEPPMPEDPKSFIRLDCTQWKECFDFLFDPNHTPDAPDAPPAPICSICEVNEISIHGIPTGYTEATPVEGLYTFCGHLFCRICYRHWYEHCYMQRNRLTCPVCREDLHFADDACNHELPVYILSMNKDIPLAPGEFIAERTPLTEEHGAARPSKCWTCMWSIGGKEKMGWKKETAEEAIKRIREARKSQKEGSEVETFPFTVWSDPQLGFRSPTLPDSAEASHAGGGMSLEEPDVAAAAYNTANVDDAEDDDTGSTPDAEEAMPRAPPTPSHQHHPRTTRAAPATPAARL</sequence>
<dbReference type="PROSITE" id="PS00518">
    <property type="entry name" value="ZF_RING_1"/>
    <property type="match status" value="1"/>
</dbReference>
<evidence type="ECO:0000313" key="7">
    <source>
        <dbReference type="EMBL" id="KAK4220606.1"/>
    </source>
</evidence>
<keyword evidence="8" id="KW-1185">Reference proteome</keyword>
<dbReference type="GO" id="GO:0008270">
    <property type="term" value="F:zinc ion binding"/>
    <property type="evidence" value="ECO:0007669"/>
    <property type="project" value="UniProtKB-KW"/>
</dbReference>
<feature type="compositionally biased region" description="Acidic residues" evidence="5">
    <location>
        <begin position="247"/>
        <end position="262"/>
    </location>
</feature>
<dbReference type="Gene3D" id="3.30.40.10">
    <property type="entry name" value="Zinc/RING finger domain, C3HC4 (zinc finger)"/>
    <property type="match status" value="1"/>
</dbReference>
<feature type="compositionally biased region" description="Low complexity" evidence="5">
    <location>
        <begin position="280"/>
        <end position="291"/>
    </location>
</feature>
<dbReference type="AlphaFoldDB" id="A0AAN6YMA2"/>
<evidence type="ECO:0000256" key="5">
    <source>
        <dbReference type="SAM" id="MobiDB-lite"/>
    </source>
</evidence>
<reference evidence="7" key="1">
    <citation type="journal article" date="2023" name="Mol. Phylogenet. Evol.">
        <title>Genome-scale phylogeny and comparative genomics of the fungal order Sordariales.</title>
        <authorList>
            <person name="Hensen N."/>
            <person name="Bonometti L."/>
            <person name="Westerberg I."/>
            <person name="Brannstrom I.O."/>
            <person name="Guillou S."/>
            <person name="Cros-Aarteil S."/>
            <person name="Calhoun S."/>
            <person name="Haridas S."/>
            <person name="Kuo A."/>
            <person name="Mondo S."/>
            <person name="Pangilinan J."/>
            <person name="Riley R."/>
            <person name="LaButti K."/>
            <person name="Andreopoulos B."/>
            <person name="Lipzen A."/>
            <person name="Chen C."/>
            <person name="Yan M."/>
            <person name="Daum C."/>
            <person name="Ng V."/>
            <person name="Clum A."/>
            <person name="Steindorff A."/>
            <person name="Ohm R.A."/>
            <person name="Martin F."/>
            <person name="Silar P."/>
            <person name="Natvig D.O."/>
            <person name="Lalanne C."/>
            <person name="Gautier V."/>
            <person name="Ament-Velasquez S.L."/>
            <person name="Kruys A."/>
            <person name="Hutchinson M.I."/>
            <person name="Powell A.J."/>
            <person name="Barry K."/>
            <person name="Miller A.N."/>
            <person name="Grigoriev I.V."/>
            <person name="Debuchy R."/>
            <person name="Gladieux P."/>
            <person name="Hiltunen Thoren M."/>
            <person name="Johannesson H."/>
        </authorList>
    </citation>
    <scope>NUCLEOTIDE SEQUENCE</scope>
    <source>
        <strain evidence="7">CBS 990.96</strain>
    </source>
</reference>
<protein>
    <recommendedName>
        <fullName evidence="6">RING-type domain-containing protein</fullName>
    </recommendedName>
</protein>
<evidence type="ECO:0000313" key="8">
    <source>
        <dbReference type="Proteomes" id="UP001301958"/>
    </source>
</evidence>
<evidence type="ECO:0000256" key="3">
    <source>
        <dbReference type="ARBA" id="ARBA00022833"/>
    </source>
</evidence>
<keyword evidence="3" id="KW-0862">Zinc</keyword>
<evidence type="ECO:0000259" key="6">
    <source>
        <dbReference type="PROSITE" id="PS50089"/>
    </source>
</evidence>
<keyword evidence="1" id="KW-0479">Metal-binding</keyword>
<reference evidence="7" key="2">
    <citation type="submission" date="2023-05" db="EMBL/GenBank/DDBJ databases">
        <authorList>
            <consortium name="Lawrence Berkeley National Laboratory"/>
            <person name="Steindorff A."/>
            <person name="Hensen N."/>
            <person name="Bonometti L."/>
            <person name="Westerberg I."/>
            <person name="Brannstrom I.O."/>
            <person name="Guillou S."/>
            <person name="Cros-Aarteil S."/>
            <person name="Calhoun S."/>
            <person name="Haridas S."/>
            <person name="Kuo A."/>
            <person name="Mondo S."/>
            <person name="Pangilinan J."/>
            <person name="Riley R."/>
            <person name="Labutti K."/>
            <person name="Andreopoulos B."/>
            <person name="Lipzen A."/>
            <person name="Chen C."/>
            <person name="Yanf M."/>
            <person name="Daum C."/>
            <person name="Ng V."/>
            <person name="Clum A."/>
            <person name="Ohm R."/>
            <person name="Martin F."/>
            <person name="Silar P."/>
            <person name="Natvig D."/>
            <person name="Lalanne C."/>
            <person name="Gautier V."/>
            <person name="Ament-Velasquez S.L."/>
            <person name="Kruys A."/>
            <person name="Hutchinson M.I."/>
            <person name="Powell A.J."/>
            <person name="Barry K."/>
            <person name="Miller A.N."/>
            <person name="Grigoriev I.V."/>
            <person name="Debuchy R."/>
            <person name="Gladieux P."/>
            <person name="Thoren M.H."/>
            <person name="Johannesson H."/>
        </authorList>
    </citation>
    <scope>NUCLEOTIDE SEQUENCE</scope>
    <source>
        <strain evidence="7">CBS 990.96</strain>
    </source>
</reference>
<evidence type="ECO:0000256" key="1">
    <source>
        <dbReference type="ARBA" id="ARBA00022723"/>
    </source>
</evidence>
<dbReference type="Proteomes" id="UP001301958">
    <property type="component" value="Unassembled WGS sequence"/>
</dbReference>
<dbReference type="InterPro" id="IPR013083">
    <property type="entry name" value="Znf_RING/FYVE/PHD"/>
</dbReference>
<evidence type="ECO:0000256" key="2">
    <source>
        <dbReference type="ARBA" id="ARBA00022771"/>
    </source>
</evidence>
<proteinExistence type="predicted"/>
<gene>
    <name evidence="7" type="ORF">QBC38DRAFT_182717</name>
</gene>
<comment type="caution">
    <text evidence="7">The sequence shown here is derived from an EMBL/GenBank/DDBJ whole genome shotgun (WGS) entry which is preliminary data.</text>
</comment>
<accession>A0AAN6YMA2</accession>
<name>A0AAN6YMA2_9PEZI</name>
<organism evidence="7 8">
    <name type="scientific">Podospora fimiseda</name>
    <dbReference type="NCBI Taxonomy" id="252190"/>
    <lineage>
        <taxon>Eukaryota</taxon>
        <taxon>Fungi</taxon>
        <taxon>Dikarya</taxon>
        <taxon>Ascomycota</taxon>
        <taxon>Pezizomycotina</taxon>
        <taxon>Sordariomycetes</taxon>
        <taxon>Sordariomycetidae</taxon>
        <taxon>Sordariales</taxon>
        <taxon>Podosporaceae</taxon>
        <taxon>Podospora</taxon>
    </lineage>
</organism>
<feature type="region of interest" description="Disordered" evidence="5">
    <location>
        <begin position="207"/>
        <end position="291"/>
    </location>
</feature>
<dbReference type="EMBL" id="MU865692">
    <property type="protein sequence ID" value="KAK4220606.1"/>
    <property type="molecule type" value="Genomic_DNA"/>
</dbReference>
<dbReference type="InterPro" id="IPR017907">
    <property type="entry name" value="Znf_RING_CS"/>
</dbReference>
<dbReference type="SUPFAM" id="SSF57850">
    <property type="entry name" value="RING/U-box"/>
    <property type="match status" value="1"/>
</dbReference>
<dbReference type="InterPro" id="IPR001841">
    <property type="entry name" value="Znf_RING"/>
</dbReference>
<evidence type="ECO:0000256" key="4">
    <source>
        <dbReference type="PROSITE-ProRule" id="PRU00175"/>
    </source>
</evidence>
<feature type="domain" description="RING-type" evidence="6">
    <location>
        <begin position="46"/>
        <end position="105"/>
    </location>
</feature>
<keyword evidence="2 4" id="KW-0863">Zinc-finger</keyword>